<evidence type="ECO:0000313" key="4">
    <source>
        <dbReference type="Proteomes" id="UP000248863"/>
    </source>
</evidence>
<evidence type="ECO:0000313" key="3">
    <source>
        <dbReference type="EMBL" id="RAI38014.1"/>
    </source>
</evidence>
<protein>
    <recommendedName>
        <fullName evidence="5">DUF2842 domain-containing protein</fullName>
    </recommendedName>
</protein>
<evidence type="ECO:0008006" key="5">
    <source>
        <dbReference type="Google" id="ProtNLM"/>
    </source>
</evidence>
<dbReference type="OrthoDB" id="7510023at2"/>
<evidence type="ECO:0000256" key="2">
    <source>
        <dbReference type="SAM" id="Phobius"/>
    </source>
</evidence>
<organism evidence="3 4">
    <name type="scientific">Rhodoplanes elegans</name>
    <dbReference type="NCBI Taxonomy" id="29408"/>
    <lineage>
        <taxon>Bacteria</taxon>
        <taxon>Pseudomonadati</taxon>
        <taxon>Pseudomonadota</taxon>
        <taxon>Alphaproteobacteria</taxon>
        <taxon>Hyphomicrobiales</taxon>
        <taxon>Nitrobacteraceae</taxon>
        <taxon>Rhodoplanes</taxon>
    </lineage>
</organism>
<gene>
    <name evidence="3" type="ORF">CH338_14175</name>
</gene>
<feature type="compositionally biased region" description="Basic and acidic residues" evidence="1">
    <location>
        <begin position="23"/>
        <end position="32"/>
    </location>
</feature>
<feature type="transmembrane region" description="Helical" evidence="2">
    <location>
        <begin position="115"/>
        <end position="135"/>
    </location>
</feature>
<keyword evidence="4" id="KW-1185">Reference proteome</keyword>
<feature type="region of interest" description="Disordered" evidence="1">
    <location>
        <begin position="1"/>
        <end position="68"/>
    </location>
</feature>
<dbReference type="AlphaFoldDB" id="A0A327KIU2"/>
<reference evidence="3 4" key="1">
    <citation type="submission" date="2017-07" db="EMBL/GenBank/DDBJ databases">
        <title>Draft Genome Sequences of Select Purple Nonsulfur Bacteria.</title>
        <authorList>
            <person name="Lasarre B."/>
            <person name="Mckinlay J.B."/>
        </authorList>
    </citation>
    <scope>NUCLEOTIDE SEQUENCE [LARGE SCALE GENOMIC DNA]</scope>
    <source>
        <strain evidence="3 4">DSM 11907</strain>
    </source>
</reference>
<keyword evidence="2" id="KW-0472">Membrane</keyword>
<keyword evidence="2" id="KW-1133">Transmembrane helix</keyword>
<dbReference type="EMBL" id="NPEU01000148">
    <property type="protein sequence ID" value="RAI38014.1"/>
    <property type="molecule type" value="Genomic_DNA"/>
</dbReference>
<proteinExistence type="predicted"/>
<feature type="transmembrane region" description="Helical" evidence="2">
    <location>
        <begin position="79"/>
        <end position="103"/>
    </location>
</feature>
<comment type="caution">
    <text evidence="3">The sequence shown here is derived from an EMBL/GenBank/DDBJ whole genome shotgun (WGS) entry which is preliminary data.</text>
</comment>
<keyword evidence="2" id="KW-0812">Transmembrane</keyword>
<sequence>MRYGTSESRGLETAQRSRPLARARIDHIDPRSRAANVGPLPPPDAEVVPARARDGARSEGPATGAKDRGIAMTRRRRRLVGLFGLIVLLVLWGFFAVGAGYFFLGSENWAVRMAYYAIAGAGWLPFALPIVTFMAKVE</sequence>
<dbReference type="Pfam" id="PF11003">
    <property type="entry name" value="DUF2842"/>
    <property type="match status" value="1"/>
</dbReference>
<accession>A0A327KIU2</accession>
<dbReference type="Proteomes" id="UP000248863">
    <property type="component" value="Unassembled WGS sequence"/>
</dbReference>
<dbReference type="InterPro" id="IPR021265">
    <property type="entry name" value="DUF2842"/>
</dbReference>
<name>A0A327KIU2_9BRAD</name>
<evidence type="ECO:0000256" key="1">
    <source>
        <dbReference type="SAM" id="MobiDB-lite"/>
    </source>
</evidence>